<proteinExistence type="predicted"/>
<dbReference type="PANTHER" id="PTHR12121:SF36">
    <property type="entry name" value="ENDONUCLEASE_EXONUCLEASE_PHOSPHATASE DOMAIN-CONTAINING PROTEIN"/>
    <property type="match status" value="1"/>
</dbReference>
<keyword evidence="2" id="KW-0255">Endonuclease</keyword>
<comment type="caution">
    <text evidence="2">The sequence shown here is derived from an EMBL/GenBank/DDBJ whole genome shotgun (WGS) entry which is preliminary data.</text>
</comment>
<organism evidence="2 3">
    <name type="scientific">Cohnella xylanilytica</name>
    <dbReference type="NCBI Taxonomy" id="557555"/>
    <lineage>
        <taxon>Bacteria</taxon>
        <taxon>Bacillati</taxon>
        <taxon>Bacillota</taxon>
        <taxon>Bacilli</taxon>
        <taxon>Bacillales</taxon>
        <taxon>Paenibacillaceae</taxon>
        <taxon>Cohnella</taxon>
    </lineage>
</organism>
<evidence type="ECO:0000259" key="1">
    <source>
        <dbReference type="Pfam" id="PF03372"/>
    </source>
</evidence>
<sequence length="256" mass="28816">MTFNLRVNVESDGSNAWPHRAEAAARAIRRHEPDVVCIQEGLYSMLRDLEPLLAEYAWVGEGRRGGREDEHCAIWYRKTKWRAEERGSFGLSETPEKLGALAWNADYPRMCTWVRLRSAEDEAFELAVFNTHLDHVSEEAQIKGMDLVKSRIGKLRRERADLPVVLAGDFNVEPGHAVVRGLERDGYVNGYSALGGKADVGRTFHDFKGGVEGEPIDYLFGSPDVAVERIEVDRGQVEGRYPSDHYPVIAVFSKIT</sequence>
<keyword evidence="2" id="KW-0540">Nuclease</keyword>
<keyword evidence="3" id="KW-1185">Reference proteome</keyword>
<dbReference type="PANTHER" id="PTHR12121">
    <property type="entry name" value="CARBON CATABOLITE REPRESSOR PROTEIN 4"/>
    <property type="match status" value="1"/>
</dbReference>
<dbReference type="InterPro" id="IPR050410">
    <property type="entry name" value="CCR4/nocturin_mRNA_transcr"/>
</dbReference>
<dbReference type="GO" id="GO:0000175">
    <property type="term" value="F:3'-5'-RNA exonuclease activity"/>
    <property type="evidence" value="ECO:0007669"/>
    <property type="project" value="TreeGrafter"/>
</dbReference>
<name>A0A841U7E4_9BACL</name>
<dbReference type="Pfam" id="PF03372">
    <property type="entry name" value="Exo_endo_phos"/>
    <property type="match status" value="1"/>
</dbReference>
<dbReference type="Gene3D" id="3.60.10.10">
    <property type="entry name" value="Endonuclease/exonuclease/phosphatase"/>
    <property type="match status" value="1"/>
</dbReference>
<dbReference type="CDD" id="cd09083">
    <property type="entry name" value="EEP-1"/>
    <property type="match status" value="1"/>
</dbReference>
<dbReference type="EMBL" id="JACJVR010000109">
    <property type="protein sequence ID" value="MBB6694948.1"/>
    <property type="molecule type" value="Genomic_DNA"/>
</dbReference>
<accession>A0A841U7E4</accession>
<dbReference type="SUPFAM" id="SSF56219">
    <property type="entry name" value="DNase I-like"/>
    <property type="match status" value="1"/>
</dbReference>
<dbReference type="Proteomes" id="UP000553776">
    <property type="component" value="Unassembled WGS sequence"/>
</dbReference>
<dbReference type="InterPro" id="IPR036691">
    <property type="entry name" value="Endo/exonu/phosph_ase_sf"/>
</dbReference>
<keyword evidence="2" id="KW-0269">Exonuclease</keyword>
<gene>
    <name evidence="2" type="ORF">H7B90_26490</name>
</gene>
<protein>
    <submittedName>
        <fullName evidence="2">Endonuclease/exonuclease/phosphatase family protein</fullName>
    </submittedName>
</protein>
<reference evidence="2 3" key="1">
    <citation type="submission" date="2020-08" db="EMBL/GenBank/DDBJ databases">
        <title>Cohnella phylogeny.</title>
        <authorList>
            <person name="Dunlap C."/>
        </authorList>
    </citation>
    <scope>NUCLEOTIDE SEQUENCE [LARGE SCALE GENOMIC DNA]</scope>
    <source>
        <strain evidence="2 3">DSM 25239</strain>
    </source>
</reference>
<dbReference type="InterPro" id="IPR005135">
    <property type="entry name" value="Endo/exonuclease/phosphatase"/>
</dbReference>
<keyword evidence="2" id="KW-0378">Hydrolase</keyword>
<dbReference type="GO" id="GO:0004519">
    <property type="term" value="F:endonuclease activity"/>
    <property type="evidence" value="ECO:0007669"/>
    <property type="project" value="UniProtKB-KW"/>
</dbReference>
<feature type="domain" description="Endonuclease/exonuclease/phosphatase" evidence="1">
    <location>
        <begin position="1"/>
        <end position="245"/>
    </location>
</feature>
<evidence type="ECO:0000313" key="3">
    <source>
        <dbReference type="Proteomes" id="UP000553776"/>
    </source>
</evidence>
<evidence type="ECO:0000313" key="2">
    <source>
        <dbReference type="EMBL" id="MBB6694948.1"/>
    </source>
</evidence>
<dbReference type="AlphaFoldDB" id="A0A841U7E4"/>